<feature type="coiled-coil region" evidence="1">
    <location>
        <begin position="17"/>
        <end position="44"/>
    </location>
</feature>
<evidence type="ECO:0000313" key="3">
    <source>
        <dbReference type="Proteomes" id="UP000605970"/>
    </source>
</evidence>
<organism evidence="2 3">
    <name type="scientific">Meloidogyne graminicola</name>
    <dbReference type="NCBI Taxonomy" id="189291"/>
    <lineage>
        <taxon>Eukaryota</taxon>
        <taxon>Metazoa</taxon>
        <taxon>Ecdysozoa</taxon>
        <taxon>Nematoda</taxon>
        <taxon>Chromadorea</taxon>
        <taxon>Rhabditida</taxon>
        <taxon>Tylenchina</taxon>
        <taxon>Tylenchomorpha</taxon>
        <taxon>Tylenchoidea</taxon>
        <taxon>Meloidogynidae</taxon>
        <taxon>Meloidogyninae</taxon>
        <taxon>Meloidogyne</taxon>
    </lineage>
</organism>
<dbReference type="AlphaFoldDB" id="A0A8S9ZHV3"/>
<dbReference type="Proteomes" id="UP000605970">
    <property type="component" value="Unassembled WGS sequence"/>
</dbReference>
<keyword evidence="3" id="KW-1185">Reference proteome</keyword>
<accession>A0A8S9ZHV3</accession>
<comment type="caution">
    <text evidence="2">The sequence shown here is derived from an EMBL/GenBank/DDBJ whole genome shotgun (WGS) entry which is preliminary data.</text>
</comment>
<dbReference type="EMBL" id="JABEBT010000094">
    <property type="protein sequence ID" value="KAF7632789.1"/>
    <property type="molecule type" value="Genomic_DNA"/>
</dbReference>
<evidence type="ECO:0000313" key="2">
    <source>
        <dbReference type="EMBL" id="KAF7632789.1"/>
    </source>
</evidence>
<reference evidence="2" key="1">
    <citation type="journal article" date="2020" name="Ecol. Evol.">
        <title>Genome structure and content of the rice root-knot nematode (Meloidogyne graminicola).</title>
        <authorList>
            <person name="Phan N.T."/>
            <person name="Danchin E.G.J."/>
            <person name="Klopp C."/>
            <person name="Perfus-Barbeoch L."/>
            <person name="Kozlowski D.K."/>
            <person name="Koutsovoulos G.D."/>
            <person name="Lopez-Roques C."/>
            <person name="Bouchez O."/>
            <person name="Zahm M."/>
            <person name="Besnard G."/>
            <person name="Bellafiore S."/>
        </authorList>
    </citation>
    <scope>NUCLEOTIDE SEQUENCE</scope>
    <source>
        <strain evidence="2">VN-18</strain>
    </source>
</reference>
<sequence length="99" mass="11874">MNVIMSYPIRNYFKIWDKLFQDELTKAENELKILRERKNQQLNEFNSKLNNSTNYIPSSVTPQQVTEPQIKKYYKDLLRMRAILAKQQITLNKFLCGMI</sequence>
<gene>
    <name evidence="2" type="ORF">Mgra_00007851</name>
</gene>
<proteinExistence type="predicted"/>
<evidence type="ECO:0000256" key="1">
    <source>
        <dbReference type="SAM" id="Coils"/>
    </source>
</evidence>
<protein>
    <submittedName>
        <fullName evidence="2">Uncharacterized protein</fullName>
    </submittedName>
</protein>
<name>A0A8S9ZHV3_9BILA</name>
<keyword evidence="1" id="KW-0175">Coiled coil</keyword>